<evidence type="ECO:0000256" key="5">
    <source>
        <dbReference type="ARBA" id="ARBA00022676"/>
    </source>
</evidence>
<evidence type="ECO:0000256" key="10">
    <source>
        <dbReference type="ARBA" id="ARBA00022989"/>
    </source>
</evidence>
<protein>
    <recommendedName>
        <fullName evidence="4">N-acetylgalactosaminide beta-1,3-galactosyltransferase</fullName>
        <ecNumber evidence="4">2.4.1.122</ecNumber>
    </recommendedName>
</protein>
<comment type="pathway">
    <text evidence="2">Protein modification; protein glycosylation.</text>
</comment>
<keyword evidence="9" id="KW-0735">Signal-anchor</keyword>
<comment type="subcellular location">
    <subcellularLocation>
        <location evidence="1">Membrane</location>
        <topology evidence="1">Single-pass type II membrane protein</topology>
    </subcellularLocation>
</comment>
<accession>A0A914QFH1</accession>
<dbReference type="InterPro" id="IPR003378">
    <property type="entry name" value="Fringe-like_glycosylTrfase"/>
</dbReference>
<evidence type="ECO:0000256" key="4">
    <source>
        <dbReference type="ARBA" id="ARBA00012557"/>
    </source>
</evidence>
<evidence type="ECO:0000259" key="12">
    <source>
        <dbReference type="Pfam" id="PF02434"/>
    </source>
</evidence>
<evidence type="ECO:0000256" key="3">
    <source>
        <dbReference type="ARBA" id="ARBA00006462"/>
    </source>
</evidence>
<evidence type="ECO:0000313" key="14">
    <source>
        <dbReference type="WBParaSite" id="PDA_v2.g28191.t1"/>
    </source>
</evidence>
<dbReference type="Proteomes" id="UP000887578">
    <property type="component" value="Unplaced"/>
</dbReference>
<evidence type="ECO:0000256" key="1">
    <source>
        <dbReference type="ARBA" id="ARBA00004606"/>
    </source>
</evidence>
<evidence type="ECO:0000313" key="13">
    <source>
        <dbReference type="Proteomes" id="UP000887578"/>
    </source>
</evidence>
<keyword evidence="10" id="KW-1133">Transmembrane helix</keyword>
<dbReference type="GO" id="GO:0016263">
    <property type="term" value="F:glycoprotein-N-acetylgalactosamine 3-beta-galactosyltransferase activity"/>
    <property type="evidence" value="ECO:0007669"/>
    <property type="project" value="UniProtKB-EC"/>
</dbReference>
<dbReference type="Pfam" id="PF02434">
    <property type="entry name" value="Fringe"/>
    <property type="match status" value="1"/>
</dbReference>
<name>A0A914QFH1_9BILA</name>
<keyword evidence="5" id="KW-0328">Glycosyltransferase</keyword>
<evidence type="ECO:0000256" key="6">
    <source>
        <dbReference type="ARBA" id="ARBA00022679"/>
    </source>
</evidence>
<keyword evidence="11" id="KW-0472">Membrane</keyword>
<keyword evidence="13" id="KW-1185">Reference proteome</keyword>
<evidence type="ECO:0000256" key="2">
    <source>
        <dbReference type="ARBA" id="ARBA00004922"/>
    </source>
</evidence>
<keyword evidence="8" id="KW-0547">Nucleotide-binding</keyword>
<dbReference type="PANTHER" id="PTHR23033">
    <property type="entry name" value="BETA1,3-GALACTOSYLTRANSFERASE"/>
    <property type="match status" value="1"/>
</dbReference>
<feature type="domain" description="Fringe-like glycosyltransferase" evidence="12">
    <location>
        <begin position="37"/>
        <end position="136"/>
    </location>
</feature>
<sequence length="219" mass="26046">MSLFQITKSVITQVPETRNELWNKWKAAFKWIYQNELDNFDYFLRADDDSYFAMENLRNFLLTFNKSEDLYFGARFKFKNVSKGYMSGGAGVILTKNAIKKLVENFDNFNICPQKSDENDDLSLGICAQNLNFTFVDTRDNLGRHRMLPWSPSTHFIKGLDKEQFQYLYYPYNQNLENRYECCAKDMISFHYVFGKMLYMMEFLIYHSNTSNEFDGNNR</sequence>
<keyword evidence="6" id="KW-0808">Transferase</keyword>
<proteinExistence type="inferred from homology"/>
<dbReference type="AlphaFoldDB" id="A0A914QFH1"/>
<dbReference type="PANTHER" id="PTHR23033:SF14">
    <property type="entry name" value="GLYCOPROTEIN-N-ACETYLGALACTOSAMINE 3-BETA-GALACTOSYLTRANSFERASE 1-RELATED"/>
    <property type="match status" value="1"/>
</dbReference>
<evidence type="ECO:0000256" key="11">
    <source>
        <dbReference type="ARBA" id="ARBA00023136"/>
    </source>
</evidence>
<evidence type="ECO:0000256" key="9">
    <source>
        <dbReference type="ARBA" id="ARBA00022968"/>
    </source>
</evidence>
<dbReference type="WBParaSite" id="PDA_v2.g28191.t1">
    <property type="protein sequence ID" value="PDA_v2.g28191.t1"/>
    <property type="gene ID" value="PDA_v2.g28191"/>
</dbReference>
<comment type="similarity">
    <text evidence="3">Belongs to the glycosyltransferase 31 family. Beta3-Gal-T subfamily.</text>
</comment>
<organism evidence="13 14">
    <name type="scientific">Panagrolaimus davidi</name>
    <dbReference type="NCBI Taxonomy" id="227884"/>
    <lineage>
        <taxon>Eukaryota</taxon>
        <taxon>Metazoa</taxon>
        <taxon>Ecdysozoa</taxon>
        <taxon>Nematoda</taxon>
        <taxon>Chromadorea</taxon>
        <taxon>Rhabditida</taxon>
        <taxon>Tylenchina</taxon>
        <taxon>Panagrolaimomorpha</taxon>
        <taxon>Panagrolaimoidea</taxon>
        <taxon>Panagrolaimidae</taxon>
        <taxon>Panagrolaimus</taxon>
    </lineage>
</organism>
<dbReference type="GO" id="GO:0000166">
    <property type="term" value="F:nucleotide binding"/>
    <property type="evidence" value="ECO:0007669"/>
    <property type="project" value="UniProtKB-KW"/>
</dbReference>
<reference evidence="14" key="1">
    <citation type="submission" date="2022-11" db="UniProtKB">
        <authorList>
            <consortium name="WormBaseParasite"/>
        </authorList>
    </citation>
    <scope>IDENTIFICATION</scope>
</reference>
<evidence type="ECO:0000256" key="7">
    <source>
        <dbReference type="ARBA" id="ARBA00022692"/>
    </source>
</evidence>
<dbReference type="InterPro" id="IPR026050">
    <property type="entry name" value="C1GALT1/C1GALT1_chp1"/>
</dbReference>
<evidence type="ECO:0000256" key="8">
    <source>
        <dbReference type="ARBA" id="ARBA00022741"/>
    </source>
</evidence>
<dbReference type="Gene3D" id="3.90.550.50">
    <property type="match status" value="1"/>
</dbReference>
<dbReference type="GO" id="GO:0016020">
    <property type="term" value="C:membrane"/>
    <property type="evidence" value="ECO:0007669"/>
    <property type="project" value="UniProtKB-SubCell"/>
</dbReference>
<dbReference type="EC" id="2.4.1.122" evidence="4"/>
<keyword evidence="7" id="KW-0812">Transmembrane</keyword>